<keyword evidence="5" id="KW-1015">Disulfide bond</keyword>
<keyword evidence="6" id="KW-0732">Signal</keyword>
<evidence type="ECO:0000256" key="5">
    <source>
        <dbReference type="ARBA" id="ARBA00023157"/>
    </source>
</evidence>
<dbReference type="GO" id="GO:0031640">
    <property type="term" value="P:killing of cells of another organism"/>
    <property type="evidence" value="ECO:0007669"/>
    <property type="project" value="UniProtKB-KW"/>
</dbReference>
<feature type="signal peptide" evidence="6">
    <location>
        <begin position="1"/>
        <end position="15"/>
    </location>
</feature>
<proteinExistence type="inferred from homology"/>
<dbReference type="Pfam" id="PF07333">
    <property type="entry name" value="SLR1-BP"/>
    <property type="match status" value="1"/>
</dbReference>
<dbReference type="EMBL" id="AP015039">
    <property type="protein sequence ID" value="BAT89633.1"/>
    <property type="molecule type" value="Genomic_DNA"/>
</dbReference>
<keyword evidence="8" id="KW-1185">Reference proteome</keyword>
<evidence type="ECO:0000256" key="4">
    <source>
        <dbReference type="ARBA" id="ARBA00022821"/>
    </source>
</evidence>
<keyword evidence="2" id="KW-0929">Antimicrobial</keyword>
<evidence type="ECO:0000256" key="2">
    <source>
        <dbReference type="ARBA" id="ARBA00022529"/>
    </source>
</evidence>
<accession>A0A0S3S9V2</accession>
<organism evidence="7 8">
    <name type="scientific">Vigna angularis var. angularis</name>
    <dbReference type="NCBI Taxonomy" id="157739"/>
    <lineage>
        <taxon>Eukaryota</taxon>
        <taxon>Viridiplantae</taxon>
        <taxon>Streptophyta</taxon>
        <taxon>Embryophyta</taxon>
        <taxon>Tracheophyta</taxon>
        <taxon>Spermatophyta</taxon>
        <taxon>Magnoliopsida</taxon>
        <taxon>eudicotyledons</taxon>
        <taxon>Gunneridae</taxon>
        <taxon>Pentapetalae</taxon>
        <taxon>rosids</taxon>
        <taxon>fabids</taxon>
        <taxon>Fabales</taxon>
        <taxon>Fabaceae</taxon>
        <taxon>Papilionoideae</taxon>
        <taxon>50 kb inversion clade</taxon>
        <taxon>NPAAA clade</taxon>
        <taxon>indigoferoid/millettioid clade</taxon>
        <taxon>Phaseoleae</taxon>
        <taxon>Vigna</taxon>
    </lineage>
</organism>
<sequence>MKFITSVLLLLLVLSIEIENEGGMKMVEGRRCDEKLNEDCVESKCNSDCVRKHGNLASGMCNAIEDCICHFPC</sequence>
<name>A0A0S3S9V2_PHAAN</name>
<evidence type="ECO:0008006" key="9">
    <source>
        <dbReference type="Google" id="ProtNLM"/>
    </source>
</evidence>
<dbReference type="InterPro" id="IPR010851">
    <property type="entry name" value="DEFL"/>
</dbReference>
<dbReference type="AlphaFoldDB" id="A0A0S3S9V2"/>
<gene>
    <name evidence="7" type="primary">Vigan.06G063200</name>
    <name evidence="7" type="ORF">VIGAN_06063200</name>
</gene>
<evidence type="ECO:0000256" key="3">
    <source>
        <dbReference type="ARBA" id="ARBA00022577"/>
    </source>
</evidence>
<comment type="similarity">
    <text evidence="1">Belongs to the DEFL family.</text>
</comment>
<evidence type="ECO:0000313" key="8">
    <source>
        <dbReference type="Proteomes" id="UP000291084"/>
    </source>
</evidence>
<dbReference type="Proteomes" id="UP000291084">
    <property type="component" value="Chromosome 6"/>
</dbReference>
<protein>
    <recommendedName>
        <fullName evidence="9">Knottin scorpion toxin-like domain-containing protein</fullName>
    </recommendedName>
</protein>
<evidence type="ECO:0000313" key="7">
    <source>
        <dbReference type="EMBL" id="BAT89633.1"/>
    </source>
</evidence>
<evidence type="ECO:0000256" key="6">
    <source>
        <dbReference type="SAM" id="SignalP"/>
    </source>
</evidence>
<feature type="chain" id="PRO_5012294514" description="Knottin scorpion toxin-like domain-containing protein" evidence="6">
    <location>
        <begin position="16"/>
        <end position="73"/>
    </location>
</feature>
<keyword evidence="3" id="KW-0295">Fungicide</keyword>
<dbReference type="OrthoDB" id="1430009at2759"/>
<evidence type="ECO:0000256" key="1">
    <source>
        <dbReference type="ARBA" id="ARBA00006722"/>
    </source>
</evidence>
<dbReference type="GO" id="GO:0050832">
    <property type="term" value="P:defense response to fungus"/>
    <property type="evidence" value="ECO:0007669"/>
    <property type="project" value="UniProtKB-KW"/>
</dbReference>
<reference evidence="7 8" key="1">
    <citation type="journal article" date="2015" name="Sci. Rep.">
        <title>The power of single molecule real-time sequencing technology in the de novo assembly of a eukaryotic genome.</title>
        <authorList>
            <person name="Sakai H."/>
            <person name="Naito K."/>
            <person name="Ogiso-Tanaka E."/>
            <person name="Takahashi Y."/>
            <person name="Iseki K."/>
            <person name="Muto C."/>
            <person name="Satou K."/>
            <person name="Teruya K."/>
            <person name="Shiroma A."/>
            <person name="Shimoji M."/>
            <person name="Hirano T."/>
            <person name="Itoh T."/>
            <person name="Kaga A."/>
            <person name="Tomooka N."/>
        </authorList>
    </citation>
    <scope>NUCLEOTIDE SEQUENCE [LARGE SCALE GENOMIC DNA]</scope>
    <source>
        <strain evidence="8">cv. Shumari</strain>
    </source>
</reference>
<keyword evidence="4" id="KW-0611">Plant defense</keyword>